<keyword evidence="3" id="KW-0326">Glycosidase</keyword>
<dbReference type="GO" id="GO:0016052">
    <property type="term" value="P:carbohydrate catabolic process"/>
    <property type="evidence" value="ECO:0007669"/>
    <property type="project" value="TreeGrafter"/>
</dbReference>
<evidence type="ECO:0000313" key="4">
    <source>
        <dbReference type="EMBL" id="PZE16985.1"/>
    </source>
</evidence>
<comment type="similarity">
    <text evidence="1">Belongs to the glycosyl hydrolase 25 family.</text>
</comment>
<gene>
    <name evidence="4" type="ORF">DNU06_09550</name>
</gene>
<dbReference type="InterPro" id="IPR018077">
    <property type="entry name" value="Glyco_hydro_fam25_subgr"/>
</dbReference>
<sequence length="234" mass="26787">MVSVTLVAFLGFILLEQNRNANFKYNNFGVQVPIQGTILGIDVSHHQGEIDWDMALGMRIANDSIQFVYLKATEGSDFKDRHYDKNRRILDQKKVKVGAYHFFIPTSPVLDQVNFFSQIVAKTSLKPVLDVEISKGASKEACVDSVTKFLNLYTAMKGVRPIIYTNESFYNDVFKNSSLKTELFWIANFKTIPKSFVNSNTLLWQFSEKGTINGIREKVDLNKAKFNFFELAKW</sequence>
<protein>
    <recommendedName>
        <fullName evidence="6">Lysozyme</fullName>
    </recommendedName>
</protein>
<accession>A0A2W1NCA4</accession>
<dbReference type="SUPFAM" id="SSF51445">
    <property type="entry name" value="(Trans)glycosidases"/>
    <property type="match status" value="1"/>
</dbReference>
<keyword evidence="2" id="KW-0378">Hydrolase</keyword>
<dbReference type="InterPro" id="IPR002053">
    <property type="entry name" value="Glyco_hydro_25"/>
</dbReference>
<dbReference type="PANTHER" id="PTHR34135">
    <property type="entry name" value="LYSOZYME"/>
    <property type="match status" value="1"/>
</dbReference>
<organism evidence="4 5">
    <name type="scientific">Putridiphycobacter roseus</name>
    <dbReference type="NCBI Taxonomy" id="2219161"/>
    <lineage>
        <taxon>Bacteria</taxon>
        <taxon>Pseudomonadati</taxon>
        <taxon>Bacteroidota</taxon>
        <taxon>Flavobacteriia</taxon>
        <taxon>Flavobacteriales</taxon>
        <taxon>Crocinitomicaceae</taxon>
        <taxon>Putridiphycobacter</taxon>
    </lineage>
</organism>
<reference evidence="4 5" key="1">
    <citation type="submission" date="2018-06" db="EMBL/GenBank/DDBJ databases">
        <title>The draft genome sequence of Crocinitomix sp. SM1701.</title>
        <authorList>
            <person name="Zhang X."/>
        </authorList>
    </citation>
    <scope>NUCLEOTIDE SEQUENCE [LARGE SCALE GENOMIC DNA]</scope>
    <source>
        <strain evidence="4 5">SM1701</strain>
    </source>
</reference>
<proteinExistence type="inferred from homology"/>
<evidence type="ECO:0000256" key="1">
    <source>
        <dbReference type="ARBA" id="ARBA00010646"/>
    </source>
</evidence>
<comment type="caution">
    <text evidence="4">The sequence shown here is derived from an EMBL/GenBank/DDBJ whole genome shotgun (WGS) entry which is preliminary data.</text>
</comment>
<dbReference type="GO" id="GO:0009253">
    <property type="term" value="P:peptidoglycan catabolic process"/>
    <property type="evidence" value="ECO:0007669"/>
    <property type="project" value="InterPro"/>
</dbReference>
<name>A0A2W1NCA4_9FLAO</name>
<dbReference type="AlphaFoldDB" id="A0A2W1NCA4"/>
<dbReference type="Proteomes" id="UP000249248">
    <property type="component" value="Unassembled WGS sequence"/>
</dbReference>
<dbReference type="PROSITE" id="PS51904">
    <property type="entry name" value="GLYCOSYL_HYDROL_F25_2"/>
    <property type="match status" value="1"/>
</dbReference>
<dbReference type="Pfam" id="PF01183">
    <property type="entry name" value="Glyco_hydro_25"/>
    <property type="match status" value="1"/>
</dbReference>
<dbReference type="SMART" id="SM00641">
    <property type="entry name" value="Glyco_25"/>
    <property type="match status" value="1"/>
</dbReference>
<evidence type="ECO:0000256" key="3">
    <source>
        <dbReference type="ARBA" id="ARBA00023295"/>
    </source>
</evidence>
<dbReference type="GO" id="GO:0016998">
    <property type="term" value="P:cell wall macromolecule catabolic process"/>
    <property type="evidence" value="ECO:0007669"/>
    <property type="project" value="InterPro"/>
</dbReference>
<dbReference type="GO" id="GO:0003796">
    <property type="term" value="F:lysozyme activity"/>
    <property type="evidence" value="ECO:0007669"/>
    <property type="project" value="InterPro"/>
</dbReference>
<dbReference type="PANTHER" id="PTHR34135:SF2">
    <property type="entry name" value="LYSOZYME"/>
    <property type="match status" value="1"/>
</dbReference>
<dbReference type="RefSeq" id="WP_111063063.1">
    <property type="nucleotide sequence ID" value="NZ_JBHUCU010000032.1"/>
</dbReference>
<evidence type="ECO:0008006" key="6">
    <source>
        <dbReference type="Google" id="ProtNLM"/>
    </source>
</evidence>
<keyword evidence="5" id="KW-1185">Reference proteome</keyword>
<dbReference type="InterPro" id="IPR017853">
    <property type="entry name" value="GH"/>
</dbReference>
<evidence type="ECO:0000256" key="2">
    <source>
        <dbReference type="ARBA" id="ARBA00022801"/>
    </source>
</evidence>
<dbReference type="EMBL" id="QKSB01000005">
    <property type="protein sequence ID" value="PZE16985.1"/>
    <property type="molecule type" value="Genomic_DNA"/>
</dbReference>
<evidence type="ECO:0000313" key="5">
    <source>
        <dbReference type="Proteomes" id="UP000249248"/>
    </source>
</evidence>
<dbReference type="Gene3D" id="3.20.20.80">
    <property type="entry name" value="Glycosidases"/>
    <property type="match status" value="1"/>
</dbReference>